<comment type="caution">
    <text evidence="2">The sequence shown here is derived from an EMBL/GenBank/DDBJ whole genome shotgun (WGS) entry which is preliminary data.</text>
</comment>
<evidence type="ECO:0000256" key="1">
    <source>
        <dbReference type="SAM" id="Phobius"/>
    </source>
</evidence>
<feature type="transmembrane region" description="Helical" evidence="1">
    <location>
        <begin position="141"/>
        <end position="161"/>
    </location>
</feature>
<sequence length="170" mass="17978">MLAQYPHGLIVVGVIVALAAWATAAVLTGGIWHRAGAAVLVSCSGLALTLFAGPGLYEAYMKAVGDPAPAVVTKVVDRDGRRGADLFCTVVEPTGTVHVVSQQENCFDHIRPAQRVTIRKDPLGLLDPRLPDGPDQPPLEVTVWIATGLFVLTGATVFYAGQRRRPAKTA</sequence>
<dbReference type="EMBL" id="BAAABM010000066">
    <property type="protein sequence ID" value="GAA0368480.1"/>
    <property type="molecule type" value="Genomic_DNA"/>
</dbReference>
<evidence type="ECO:0000313" key="3">
    <source>
        <dbReference type="Proteomes" id="UP001501822"/>
    </source>
</evidence>
<protein>
    <recommendedName>
        <fullName evidence="4">Integral membrane protein</fullName>
    </recommendedName>
</protein>
<keyword evidence="1" id="KW-0812">Transmembrane</keyword>
<accession>A0ABP3HF74</accession>
<evidence type="ECO:0000313" key="2">
    <source>
        <dbReference type="EMBL" id="GAA0368480.1"/>
    </source>
</evidence>
<evidence type="ECO:0008006" key="4">
    <source>
        <dbReference type="Google" id="ProtNLM"/>
    </source>
</evidence>
<keyword evidence="1" id="KW-0472">Membrane</keyword>
<keyword evidence="1" id="KW-1133">Transmembrane helix</keyword>
<reference evidence="3" key="1">
    <citation type="journal article" date="2019" name="Int. J. Syst. Evol. Microbiol.">
        <title>The Global Catalogue of Microorganisms (GCM) 10K type strain sequencing project: providing services to taxonomists for standard genome sequencing and annotation.</title>
        <authorList>
            <consortium name="The Broad Institute Genomics Platform"/>
            <consortium name="The Broad Institute Genome Sequencing Center for Infectious Disease"/>
            <person name="Wu L."/>
            <person name="Ma J."/>
        </authorList>
    </citation>
    <scope>NUCLEOTIDE SEQUENCE [LARGE SCALE GENOMIC DNA]</scope>
    <source>
        <strain evidence="3">JCM 3146</strain>
    </source>
</reference>
<keyword evidence="3" id="KW-1185">Reference proteome</keyword>
<organism evidence="2 3">
    <name type="scientific">Actinoallomurus spadix</name>
    <dbReference type="NCBI Taxonomy" id="79912"/>
    <lineage>
        <taxon>Bacteria</taxon>
        <taxon>Bacillati</taxon>
        <taxon>Actinomycetota</taxon>
        <taxon>Actinomycetes</taxon>
        <taxon>Streptosporangiales</taxon>
        <taxon>Thermomonosporaceae</taxon>
        <taxon>Actinoallomurus</taxon>
    </lineage>
</organism>
<proteinExistence type="predicted"/>
<dbReference type="Proteomes" id="UP001501822">
    <property type="component" value="Unassembled WGS sequence"/>
</dbReference>
<gene>
    <name evidence="2" type="ORF">GCM10010151_68000</name>
</gene>
<name>A0ABP3HF74_9ACTN</name>
<feature type="transmembrane region" description="Helical" evidence="1">
    <location>
        <begin position="6"/>
        <end position="28"/>
    </location>
</feature>
<feature type="transmembrane region" description="Helical" evidence="1">
    <location>
        <begin position="35"/>
        <end position="57"/>
    </location>
</feature>